<dbReference type="NCBIfam" id="NF047624">
    <property type="entry name" value="LIC_13076_fam"/>
    <property type="match status" value="1"/>
</dbReference>
<reference evidence="1" key="1">
    <citation type="submission" date="2018-01" db="EMBL/GenBank/DDBJ databases">
        <title>Genomic characterization of Leptospira inadai serogroup Lyme isolated from captured rat in Brazil and comparative analysis with human reference strain.</title>
        <authorList>
            <person name="Moreno L.Z."/>
            <person name="Loureiro A.P."/>
            <person name="Miraglia F."/>
            <person name="Kremer F.S."/>
            <person name="Eslabao M.R."/>
            <person name="Dellagostin O.A."/>
            <person name="Lilenbaum W."/>
            <person name="Moreno A.M."/>
        </authorList>
    </citation>
    <scope>NUCLEOTIDE SEQUENCE [LARGE SCALE GENOMIC DNA]</scope>
    <source>
        <strain evidence="1">M34/99</strain>
    </source>
</reference>
<accession>A0ABX4YCW3</accession>
<organism evidence="1 2">
    <name type="scientific">Leptospira inadai serovar Lyme</name>
    <dbReference type="NCBI Taxonomy" id="293084"/>
    <lineage>
        <taxon>Bacteria</taxon>
        <taxon>Pseudomonadati</taxon>
        <taxon>Spirochaetota</taxon>
        <taxon>Spirochaetia</taxon>
        <taxon>Leptospirales</taxon>
        <taxon>Leptospiraceae</taxon>
        <taxon>Leptospira</taxon>
    </lineage>
</organism>
<proteinExistence type="predicted"/>
<comment type="caution">
    <text evidence="1">The sequence shown here is derived from an EMBL/GenBank/DDBJ whole genome shotgun (WGS) entry which is preliminary data.</text>
</comment>
<evidence type="ECO:0008006" key="3">
    <source>
        <dbReference type="Google" id="ProtNLM"/>
    </source>
</evidence>
<dbReference type="EMBL" id="MCRM02000039">
    <property type="protein sequence ID" value="PNV71796.1"/>
    <property type="molecule type" value="Genomic_DNA"/>
</dbReference>
<evidence type="ECO:0000313" key="2">
    <source>
        <dbReference type="Proteomes" id="UP000094669"/>
    </source>
</evidence>
<name>A0ABX4YCW3_9LEPT</name>
<keyword evidence="2" id="KW-1185">Reference proteome</keyword>
<evidence type="ECO:0000313" key="1">
    <source>
        <dbReference type="EMBL" id="PNV71796.1"/>
    </source>
</evidence>
<gene>
    <name evidence="1" type="ORF">BES34_020765</name>
</gene>
<dbReference type="Proteomes" id="UP000094669">
    <property type="component" value="Unassembled WGS sequence"/>
</dbReference>
<protein>
    <recommendedName>
        <fullName evidence="3">Lipoprotein</fullName>
    </recommendedName>
</protein>
<sequence>MKGSRYRLFTATGLILSVLLHPACSFDKRIEFSQPEKLALEADGKSCTSLGQYNRWYAFYGLWKFSSAEPTLPKQEGKIYILENRADWQHIALSLLLGVMTSISVHPVRISECDTATRFVHKAEYDAFFETEREKARSDFFAESERIFEDSLRKYLDRSNPADSAGKNYSTIIYRNGRIQEARVLGQDVDSIKIEWDEGNQSKESSVLKKEIYKVIFATKVIRVKDKPSEKP</sequence>